<dbReference type="RefSeq" id="WP_011873399.1">
    <property type="nucleotide sequence ID" value="NZ_BAAAGS010000002.1"/>
</dbReference>
<dbReference type="EMBL" id="BAAAGS010000002">
    <property type="protein sequence ID" value="GAA0508300.1"/>
    <property type="molecule type" value="Genomic_DNA"/>
</dbReference>
<organism evidence="2 3">
    <name type="scientific">Saccharopolyspora erythraea</name>
    <name type="common">Streptomyces erythraeus</name>
    <dbReference type="NCBI Taxonomy" id="1836"/>
    <lineage>
        <taxon>Bacteria</taxon>
        <taxon>Bacillati</taxon>
        <taxon>Actinomycetota</taxon>
        <taxon>Actinomycetes</taxon>
        <taxon>Pseudonocardiales</taxon>
        <taxon>Pseudonocardiaceae</taxon>
        <taxon>Saccharopolyspora</taxon>
    </lineage>
</organism>
<keyword evidence="3" id="KW-1185">Reference proteome</keyword>
<name>A0ABP3LZT8_SACER</name>
<dbReference type="Proteomes" id="UP001500729">
    <property type="component" value="Unassembled WGS sequence"/>
</dbReference>
<sequence>MSSSAFTDAYLAALSAMEGKRRPVPLHDTARFMGADEGVMATDDTLRAHLETVDREDPLRKRLHQALLTWDAVDKAAWTEDTERQSEERRALVLQLLKVDKEMAAFLSDKFRVVARDEVLIADDDDWQPWYTPEIRASRDFYWSSYKTLLTGKGWDADAVTALDRTTDQVIERLSDPSRPEAFQAKGLVVGHVQSGKTANFTGVVAKAIDAGYRLIIVLTGTTDMLRSQTQRRLDMELIGVENILGGIDPDDADLLDEVDYQDDPDWIEGKFLSHGVQPNDMDRPAIHRLTTYAGDYKSLKQGIEALNFPKADRRKRFFELENLLPADTKVAIVKKNGTVLRKLASDLHRIKKKTNLGEIPTLIVDDESDQASVNTSNPKNWTNGEVERTAINGLISDLLDALPRAQYVGYSATPFANVFIDPSDTEDIFPKDFILSLDPPPGYTGAAAFHDLESDLDEADRTYANSNRNSFIRFVREPSGEDDETLRKAIDTFVLTGAIKLYRQEHGARTFRHHTMLVHETMRTADHSMQAGRIRAMWKSAGYYSTGSEQRLHRVFEGDVKPVSLARSESSAAVPEFDELRPYIAKAVSRVGRFDPVLVVNSDKDAVTEQLDFDRDDVWRILVGGNKLARGFTVEGLTVAYFLRKTKMADAMMQMGRWFGFRRSYADLMRLFLTEELYEAFEAIALDEQYFRKELKRYARPVHGQKQITPKQVPPLVAQRLPWLKPTSANKMYNARLVERRSPGGAVEPGAYPAKKDLRALRVNTEAMLPILDCATELVPMRTEKQSFIAYFGAASHSLVIGSLAQLKWKVPESFLPDLRWLEGLNRDQVPLWHIVLPQRGRDASSVATILGRGPFSLFGRTRRPDRDDHYGFISDPKHRECRPAANADETATPTARMLIYPIPQCDINSVPKGAAIDPEQVVLAFRLELPMTAAPTDGRLITFTTINRQQQKRAIIERTQAEVD</sequence>
<comment type="caution">
    <text evidence="2">The sequence shown here is derived from an EMBL/GenBank/DDBJ whole genome shotgun (WGS) entry which is preliminary data.</text>
</comment>
<protein>
    <submittedName>
        <fullName evidence="2">Z1 domain-containing protein</fullName>
    </submittedName>
</protein>
<reference evidence="3" key="1">
    <citation type="journal article" date="2019" name="Int. J. Syst. Evol. Microbiol.">
        <title>The Global Catalogue of Microorganisms (GCM) 10K type strain sequencing project: providing services to taxonomists for standard genome sequencing and annotation.</title>
        <authorList>
            <consortium name="The Broad Institute Genomics Platform"/>
            <consortium name="The Broad Institute Genome Sequencing Center for Infectious Disease"/>
            <person name="Wu L."/>
            <person name="Ma J."/>
        </authorList>
    </citation>
    <scope>NUCLEOTIDE SEQUENCE [LARGE SCALE GENOMIC DNA]</scope>
    <source>
        <strain evidence="3">JCM 10303</strain>
    </source>
</reference>
<gene>
    <name evidence="2" type="ORF">GCM10009533_03840</name>
</gene>
<feature type="domain" description="Putative endonuclease Z1" evidence="1">
    <location>
        <begin position="487"/>
        <end position="720"/>
    </location>
</feature>
<accession>A0ABP3LZT8</accession>
<dbReference type="Pfam" id="PF10593">
    <property type="entry name" value="Z1"/>
    <property type="match status" value="1"/>
</dbReference>
<evidence type="ECO:0000313" key="2">
    <source>
        <dbReference type="EMBL" id="GAA0508300.1"/>
    </source>
</evidence>
<proteinExistence type="predicted"/>
<dbReference type="InterPro" id="IPR018310">
    <property type="entry name" value="Put_endonuclease_Z1-dom"/>
</dbReference>
<evidence type="ECO:0000313" key="3">
    <source>
        <dbReference type="Proteomes" id="UP001500729"/>
    </source>
</evidence>
<evidence type="ECO:0000259" key="1">
    <source>
        <dbReference type="Pfam" id="PF10593"/>
    </source>
</evidence>